<sequence>MSFDYNQYKNAIVFFFDKQFNYKVLPSKLNRDTCYLYSTKFDVSLIKIAKKYDSKKKDVELDSFVTKLAKTKQVNKQDLQIIEIYLDETKDSVTEKINNTTIIVSTNEKFLKMQLDRFFATANDIDFSVNETVEELKPESQQNKEAIDDLNNIDVSQITNEQQLQQVLKSFNSRMNKTTYWGSSLLLMLFVILPIIAQIITSVWGYTPNNGVARLFSGGTTYHLTILGGEGWRILTYGFSAISANWFVGVAITILVGFNIYKLFKMTEFSISSWKFLLSFLISYILVGFFSSVMTPNYVTGGVLPIYGITLGTLALTVAGDKNVWAKFTKTRLVTPILFLIILPMFISGTEYLPILVGIATGGAVSFMFTYDYKNANWKLILPIIVLLIVLLMPIIFMSIPQYVPGKDGNVIYTLMCYVDRNFMTPEHASSILHKIGWTDIDITKYADGSISVVSPL</sequence>
<dbReference type="SUPFAM" id="SSF144091">
    <property type="entry name" value="Rhomboid-like"/>
    <property type="match status" value="1"/>
</dbReference>
<evidence type="ECO:0000256" key="3">
    <source>
        <dbReference type="ARBA" id="ARBA00022989"/>
    </source>
</evidence>
<dbReference type="AlphaFoldDB" id="A0A291IRZ1"/>
<gene>
    <name evidence="5" type="ORF">CP520_01760</name>
</gene>
<evidence type="ECO:0000313" key="5">
    <source>
        <dbReference type="EMBL" id="ATG97476.1"/>
    </source>
</evidence>
<evidence type="ECO:0000256" key="1">
    <source>
        <dbReference type="ARBA" id="ARBA00004141"/>
    </source>
</evidence>
<evidence type="ECO:0000256" key="4">
    <source>
        <dbReference type="ARBA" id="ARBA00023136"/>
    </source>
</evidence>
<accession>A0A291IRZ1</accession>
<dbReference type="OrthoDB" id="397343at2"/>
<dbReference type="RefSeq" id="WP_096862764.1">
    <property type="nucleotide sequence ID" value="NZ_CP023668.1"/>
</dbReference>
<keyword evidence="6" id="KW-1185">Reference proteome</keyword>
<keyword evidence="3" id="KW-1133">Transmembrane helix</keyword>
<evidence type="ECO:0000313" key="6">
    <source>
        <dbReference type="Proteomes" id="UP000232227"/>
    </source>
</evidence>
<keyword evidence="2" id="KW-0812">Transmembrane</keyword>
<proteinExistence type="predicted"/>
<comment type="subcellular location">
    <subcellularLocation>
        <location evidence="1">Membrane</location>
        <topology evidence="1">Multi-pass membrane protein</topology>
    </subcellularLocation>
</comment>
<name>A0A291IRZ1_9MOLU</name>
<dbReference type="GO" id="GO:0016020">
    <property type="term" value="C:membrane"/>
    <property type="evidence" value="ECO:0007669"/>
    <property type="project" value="UniProtKB-SubCell"/>
</dbReference>
<dbReference type="Proteomes" id="UP000232227">
    <property type="component" value="Chromosome"/>
</dbReference>
<keyword evidence="4" id="KW-0472">Membrane</keyword>
<evidence type="ECO:0000256" key="2">
    <source>
        <dbReference type="ARBA" id="ARBA00022692"/>
    </source>
</evidence>
<dbReference type="KEGG" id="mlac:CP520_01760"/>
<organism evidence="5 6">
    <name type="scientific">Mesoplasma lactucae ATCC 49193</name>
    <dbReference type="NCBI Taxonomy" id="81460"/>
    <lineage>
        <taxon>Bacteria</taxon>
        <taxon>Bacillati</taxon>
        <taxon>Mycoplasmatota</taxon>
        <taxon>Mollicutes</taxon>
        <taxon>Entomoplasmatales</taxon>
        <taxon>Entomoplasmataceae</taxon>
        <taxon>Mesoplasma</taxon>
    </lineage>
</organism>
<dbReference type="EMBL" id="CP023668">
    <property type="protein sequence ID" value="ATG97476.1"/>
    <property type="molecule type" value="Genomic_DNA"/>
</dbReference>
<protein>
    <submittedName>
        <fullName evidence="5">Uncharacterized protein</fullName>
    </submittedName>
</protein>
<reference evidence="5 6" key="1">
    <citation type="submission" date="2017-09" db="EMBL/GenBank/DDBJ databases">
        <title>SPAdes assembly of the Mesoplasma lactucae genome.</title>
        <authorList>
            <person name="Knight T.F."/>
            <person name="Rubinstein R."/>
            <person name="Citino T."/>
        </authorList>
    </citation>
    <scope>NUCLEOTIDE SEQUENCE [LARGE SCALE GENOMIC DNA]</scope>
    <source>
        <strain evidence="5 6">831-C4</strain>
    </source>
</reference>
<dbReference type="InterPro" id="IPR035952">
    <property type="entry name" value="Rhomboid-like_sf"/>
</dbReference>